<dbReference type="SUPFAM" id="SSF47336">
    <property type="entry name" value="ACP-like"/>
    <property type="match status" value="1"/>
</dbReference>
<comment type="caution">
    <text evidence="2">The sequence shown here is derived from an EMBL/GenBank/DDBJ whole genome shotgun (WGS) entry which is preliminary data.</text>
</comment>
<dbReference type="EMBL" id="BKAD01000020">
    <property type="protein sequence ID" value="GEP30918.1"/>
    <property type="molecule type" value="Genomic_DNA"/>
</dbReference>
<protein>
    <recommendedName>
        <fullName evidence="1">Carrier domain-containing protein</fullName>
    </recommendedName>
</protein>
<dbReference type="AlphaFoldDB" id="A0A512L8V1"/>
<dbReference type="PROSITE" id="PS50075">
    <property type="entry name" value="CARRIER"/>
    <property type="match status" value="1"/>
</dbReference>
<dbReference type="InterPro" id="IPR009081">
    <property type="entry name" value="PP-bd_ACP"/>
</dbReference>
<dbReference type="OrthoDB" id="7063706at2"/>
<name>A0A512L8V1_9PROT</name>
<evidence type="ECO:0000313" key="2">
    <source>
        <dbReference type="EMBL" id="GEP30918.1"/>
    </source>
</evidence>
<feature type="domain" description="Carrier" evidence="1">
    <location>
        <begin position="2"/>
        <end position="78"/>
    </location>
</feature>
<evidence type="ECO:0000259" key="1">
    <source>
        <dbReference type="PROSITE" id="PS50075"/>
    </source>
</evidence>
<dbReference type="Proteomes" id="UP000321337">
    <property type="component" value="Unassembled WGS sequence"/>
</dbReference>
<proteinExistence type="predicted"/>
<dbReference type="Pfam" id="PF00550">
    <property type="entry name" value="PP-binding"/>
    <property type="match status" value="1"/>
</dbReference>
<reference evidence="2 3" key="1">
    <citation type="submission" date="2019-07" db="EMBL/GenBank/DDBJ databases">
        <title>Whole genome shotgun sequence of Thiobacillus plumbophilus NBRC 107929.</title>
        <authorList>
            <person name="Hosoyama A."/>
            <person name="Uohara A."/>
            <person name="Ohji S."/>
            <person name="Ichikawa N."/>
        </authorList>
    </citation>
    <scope>NUCLEOTIDE SEQUENCE [LARGE SCALE GENOMIC DNA]</scope>
    <source>
        <strain evidence="2 3">NBRC 107929</strain>
    </source>
</reference>
<dbReference type="Gene3D" id="1.10.1200.10">
    <property type="entry name" value="ACP-like"/>
    <property type="match status" value="1"/>
</dbReference>
<dbReference type="RefSeq" id="WP_147073423.1">
    <property type="nucleotide sequence ID" value="NZ_AP021884.1"/>
</dbReference>
<keyword evidence="3" id="KW-1185">Reference proteome</keyword>
<dbReference type="InterPro" id="IPR036736">
    <property type="entry name" value="ACP-like_sf"/>
</dbReference>
<evidence type="ECO:0000313" key="3">
    <source>
        <dbReference type="Proteomes" id="UP000321337"/>
    </source>
</evidence>
<gene>
    <name evidence="2" type="ORF">TPL01_20560</name>
</gene>
<sequence>MNDTENRLCDMLAQQLEIPRAGLSRETTLEQIGLDSLATIEFMFQIEDSFNIRFDQTGEPPVTVGDVLDQVTAKLQHE</sequence>
<accession>A0A512L8V1</accession>
<organism evidence="2 3">
    <name type="scientific">Sulfuriferula plumbiphila</name>
    <dbReference type="NCBI Taxonomy" id="171865"/>
    <lineage>
        <taxon>Bacteria</taxon>
        <taxon>Pseudomonadati</taxon>
        <taxon>Pseudomonadota</taxon>
        <taxon>Betaproteobacteria</taxon>
        <taxon>Nitrosomonadales</taxon>
        <taxon>Sulfuricellaceae</taxon>
        <taxon>Sulfuriferula</taxon>
    </lineage>
</organism>